<keyword evidence="7" id="KW-1185">Reference proteome</keyword>
<dbReference type="Gene3D" id="3.80.10.10">
    <property type="entry name" value="Ribonuclease Inhibitor"/>
    <property type="match status" value="3"/>
</dbReference>
<dbReference type="InterPro" id="IPR027417">
    <property type="entry name" value="P-loop_NTPase"/>
</dbReference>
<evidence type="ECO:0000259" key="3">
    <source>
        <dbReference type="Pfam" id="PF00931"/>
    </source>
</evidence>
<reference evidence="8" key="2">
    <citation type="submission" date="2025-08" db="UniProtKB">
        <authorList>
            <consortium name="RefSeq"/>
        </authorList>
    </citation>
    <scope>IDENTIFICATION</scope>
    <source>
        <tissue evidence="8">Leaf</tissue>
    </source>
</reference>
<keyword evidence="2" id="KW-0611">Plant defense</keyword>
<gene>
    <name evidence="8" type="primary">LOC110804526</name>
</gene>
<dbReference type="PANTHER" id="PTHR36766:SF35">
    <property type="entry name" value="DISEASE RESISTANCE PROTEIN RGA3"/>
    <property type="match status" value="1"/>
</dbReference>
<dbReference type="InterPro" id="IPR058922">
    <property type="entry name" value="WHD_DRP"/>
</dbReference>
<dbReference type="GeneID" id="110804526"/>
<dbReference type="Gene3D" id="1.10.10.10">
    <property type="entry name" value="Winged helix-like DNA-binding domain superfamily/Winged helix DNA-binding domain"/>
    <property type="match status" value="1"/>
</dbReference>
<dbReference type="RefSeq" id="XP_056698757.1">
    <property type="nucleotide sequence ID" value="XM_056842779.1"/>
</dbReference>
<proteinExistence type="predicted"/>
<dbReference type="Gene3D" id="3.40.50.300">
    <property type="entry name" value="P-loop containing nucleotide triphosphate hydrolases"/>
    <property type="match status" value="1"/>
</dbReference>
<evidence type="ECO:0000259" key="6">
    <source>
        <dbReference type="Pfam" id="PF23598"/>
    </source>
</evidence>
<dbReference type="Pfam" id="PF00931">
    <property type="entry name" value="NB-ARC"/>
    <property type="match status" value="1"/>
</dbReference>
<feature type="domain" description="NB-ARC" evidence="3">
    <location>
        <begin position="21"/>
        <end position="129"/>
    </location>
</feature>
<keyword evidence="1" id="KW-0677">Repeat</keyword>
<dbReference type="Pfam" id="PF23247">
    <property type="entry name" value="LRR_RPS2"/>
    <property type="match status" value="1"/>
</dbReference>
<feature type="domain" description="Disease resistance R13L4/SHOC-2-like LRR" evidence="6">
    <location>
        <begin position="345"/>
        <end position="695"/>
    </location>
</feature>
<name>A0ABM3RT01_SPIOL</name>
<organism evidence="7 8">
    <name type="scientific">Spinacia oleracea</name>
    <name type="common">Spinach</name>
    <dbReference type="NCBI Taxonomy" id="3562"/>
    <lineage>
        <taxon>Eukaryota</taxon>
        <taxon>Viridiplantae</taxon>
        <taxon>Streptophyta</taxon>
        <taxon>Embryophyta</taxon>
        <taxon>Tracheophyta</taxon>
        <taxon>Spermatophyta</taxon>
        <taxon>Magnoliopsida</taxon>
        <taxon>eudicotyledons</taxon>
        <taxon>Gunneridae</taxon>
        <taxon>Pentapetalae</taxon>
        <taxon>Caryophyllales</taxon>
        <taxon>Chenopodiaceae</taxon>
        <taxon>Chenopodioideae</taxon>
        <taxon>Anserineae</taxon>
        <taxon>Spinacia</taxon>
    </lineage>
</organism>
<evidence type="ECO:0000313" key="8">
    <source>
        <dbReference type="RefSeq" id="XP_056698757.1"/>
    </source>
</evidence>
<dbReference type="SUPFAM" id="SSF52058">
    <property type="entry name" value="L domain-like"/>
    <property type="match status" value="1"/>
</dbReference>
<evidence type="ECO:0000256" key="1">
    <source>
        <dbReference type="ARBA" id="ARBA00022737"/>
    </source>
</evidence>
<dbReference type="InterPro" id="IPR055414">
    <property type="entry name" value="LRR_R13L4/SHOC2-like"/>
</dbReference>
<feature type="domain" description="Disease resistance protein At4g27190-like leucine-rich repeats" evidence="4">
    <location>
        <begin position="793"/>
        <end position="921"/>
    </location>
</feature>
<dbReference type="SUPFAM" id="SSF52540">
    <property type="entry name" value="P-loop containing nucleoside triphosphate hydrolases"/>
    <property type="match status" value="1"/>
</dbReference>
<dbReference type="Pfam" id="PF23559">
    <property type="entry name" value="WHD_DRP"/>
    <property type="match status" value="1"/>
</dbReference>
<evidence type="ECO:0000259" key="4">
    <source>
        <dbReference type="Pfam" id="PF23247"/>
    </source>
</evidence>
<dbReference type="InterPro" id="IPR042197">
    <property type="entry name" value="Apaf_helical"/>
</dbReference>
<protein>
    <submittedName>
        <fullName evidence="8">Disease resistance protein RGA3</fullName>
    </submittedName>
</protein>
<evidence type="ECO:0000313" key="7">
    <source>
        <dbReference type="Proteomes" id="UP000813463"/>
    </source>
</evidence>
<dbReference type="InterPro" id="IPR002182">
    <property type="entry name" value="NB-ARC"/>
</dbReference>
<dbReference type="Pfam" id="PF23598">
    <property type="entry name" value="LRR_14"/>
    <property type="match status" value="1"/>
</dbReference>
<dbReference type="InterPro" id="IPR032675">
    <property type="entry name" value="LRR_dom_sf"/>
</dbReference>
<dbReference type="SUPFAM" id="SSF52047">
    <property type="entry name" value="RNI-like"/>
    <property type="match status" value="1"/>
</dbReference>
<sequence>MMIGLKKLAFKDWMKWVNVCVSEEFGMKEVLSKLVGNNELKLEEVQRAVRNQIQGKKYLLVLDDVWSENREKWIELRDFFTLGGKGSKILVTSRSKEVANVIGDDPIYELQGLSDEKSWDLFKRIAFKQGKEKEDVDLVDVGKRITKKCANVPLSIRVIGSLLYGQDRNKWLSFQSVNVTKMRQGEVSSIMSTLMFSYYHLTPELKGCFSFCSLFPKDYVINKDVLISLWLAQGYLIPSHQGQALEDVGEDYFSILLQRCFFQDAQQNKDGKVRSCKMHDLIHDLAMEVAGRESFILTMTPCASHGGRRIRHLSTSSSNWFSPRHPWNVATLRTFFQLYSFHKASGDVAAIISNCKRLKVLDLHDSAIETLPSTLGNLLHLRYLDLSGNKSLEMLPKSITKLHNLQILKLCRCESLMELPKDTSRLVNLRMLDIDGCDKLTHSPWGMNNLTCLHTLTVFIVGRDDSKQVKKGELIDLKALVNLRGDICIKVGKFSSSNMPNVTQGAHILRDTRLKGLKIMCDLPREQYGEKDQGLFHEALLEGLYPHGDLRRMVMSGYQGRKLPSWVSLITTFLPGLVSIELSDFVGLQHLTSLSELHHLNYLKLSNMPNIQYIESNSPCTSATRASKFFPSLEELELQGIPKLKGWWRDLSWMEMELMECGGCLVNSNGSMEQVVDLPSFPCLRDVRIIDCKNITYFPPCPHLKFLDLKSVNEALTFCMKRRSVQSSPITCPAAATATATSSSNLFPTGMSCNPKDASLFCLEELNIDNPMVFNSLFREFVLGVVRIEINFSDQLKSLWTIREGFQRCAFSVRLLSIYNCQNLKSLSGGGIEHLTNLQSLSIDECFDLDLEEDEGMPWKYLSSLFSLTLINLPKLVNLPKGIQYLTSLRSLQIERCHNLKNLPECFCFLTSLQSVHVEDCYNLKSLPECLHSQSSMHLLHINNCPQLPHPYLQLL</sequence>
<evidence type="ECO:0000256" key="2">
    <source>
        <dbReference type="ARBA" id="ARBA00022821"/>
    </source>
</evidence>
<dbReference type="Proteomes" id="UP000813463">
    <property type="component" value="Chromosome 4"/>
</dbReference>
<dbReference type="PRINTS" id="PR00364">
    <property type="entry name" value="DISEASERSIST"/>
</dbReference>
<evidence type="ECO:0000259" key="5">
    <source>
        <dbReference type="Pfam" id="PF23559"/>
    </source>
</evidence>
<dbReference type="InterPro" id="IPR036388">
    <property type="entry name" value="WH-like_DNA-bd_sf"/>
</dbReference>
<dbReference type="PANTHER" id="PTHR36766">
    <property type="entry name" value="PLANT BROAD-SPECTRUM MILDEW RESISTANCE PROTEIN RPW8"/>
    <property type="match status" value="1"/>
</dbReference>
<dbReference type="Gene3D" id="1.10.8.430">
    <property type="entry name" value="Helical domain of apoptotic protease-activating factors"/>
    <property type="match status" value="1"/>
</dbReference>
<dbReference type="InterPro" id="IPR057135">
    <property type="entry name" value="At4g27190-like_LRR"/>
</dbReference>
<accession>A0ABM3RT01</accession>
<feature type="domain" description="Disease resistance protein winged helix" evidence="5">
    <location>
        <begin position="214"/>
        <end position="286"/>
    </location>
</feature>
<reference evidence="7" key="1">
    <citation type="journal article" date="2021" name="Nat. Commun.">
        <title>Genomic analyses provide insights into spinach domestication and the genetic basis of agronomic traits.</title>
        <authorList>
            <person name="Cai X."/>
            <person name="Sun X."/>
            <person name="Xu C."/>
            <person name="Sun H."/>
            <person name="Wang X."/>
            <person name="Ge C."/>
            <person name="Zhang Z."/>
            <person name="Wang Q."/>
            <person name="Fei Z."/>
            <person name="Jiao C."/>
            <person name="Wang Q."/>
        </authorList>
    </citation>
    <scope>NUCLEOTIDE SEQUENCE [LARGE SCALE GENOMIC DNA]</scope>
    <source>
        <strain evidence="7">cv. Varoflay</strain>
    </source>
</reference>